<sequence length="103" mass="11614">MSESSSSMDLEPIPLSQQAGTDIMMMMDPSLVQNLLLLEEFSPEPNDHQTQQQQQQQHQQNTGEEEKDDLSAIELDEIDFPNLFSFETNITTTTTTTNTTMAC</sequence>
<evidence type="ECO:0000256" key="1">
    <source>
        <dbReference type="SAM" id="MobiDB-lite"/>
    </source>
</evidence>
<dbReference type="AlphaFoldDB" id="A0A7S1D1N8"/>
<name>A0A7S1D1N8_CYCTE</name>
<protein>
    <submittedName>
        <fullName evidence="2">Uncharacterized protein</fullName>
    </submittedName>
</protein>
<gene>
    <name evidence="2" type="ORF">CTEN0397_LOCUS4795</name>
</gene>
<feature type="region of interest" description="Disordered" evidence="1">
    <location>
        <begin position="1"/>
        <end position="26"/>
    </location>
</feature>
<feature type="compositionally biased region" description="Low complexity" evidence="1">
    <location>
        <begin position="48"/>
        <end position="60"/>
    </location>
</feature>
<proteinExistence type="predicted"/>
<feature type="region of interest" description="Disordered" evidence="1">
    <location>
        <begin position="38"/>
        <end position="71"/>
    </location>
</feature>
<organism evidence="2">
    <name type="scientific">Cyclophora tenuis</name>
    <name type="common">Marine diatom</name>
    <dbReference type="NCBI Taxonomy" id="216820"/>
    <lineage>
        <taxon>Eukaryota</taxon>
        <taxon>Sar</taxon>
        <taxon>Stramenopiles</taxon>
        <taxon>Ochrophyta</taxon>
        <taxon>Bacillariophyta</taxon>
        <taxon>Fragilariophyceae</taxon>
        <taxon>Fragilariophycidae</taxon>
        <taxon>Cyclophorales</taxon>
        <taxon>Cyclophoraceae</taxon>
        <taxon>Cyclophora</taxon>
    </lineage>
</organism>
<reference evidence="2" key="1">
    <citation type="submission" date="2021-01" db="EMBL/GenBank/DDBJ databases">
        <authorList>
            <person name="Corre E."/>
            <person name="Pelletier E."/>
            <person name="Niang G."/>
            <person name="Scheremetjew M."/>
            <person name="Finn R."/>
            <person name="Kale V."/>
            <person name="Holt S."/>
            <person name="Cochrane G."/>
            <person name="Meng A."/>
            <person name="Brown T."/>
            <person name="Cohen L."/>
        </authorList>
    </citation>
    <scope>NUCLEOTIDE SEQUENCE</scope>
    <source>
        <strain evidence="2">ECT3854</strain>
    </source>
</reference>
<evidence type="ECO:0000313" key="2">
    <source>
        <dbReference type="EMBL" id="CAD8933766.1"/>
    </source>
</evidence>
<accession>A0A7S1D1N8</accession>
<dbReference type="EMBL" id="HBFW01007345">
    <property type="protein sequence ID" value="CAD8933766.1"/>
    <property type="molecule type" value="Transcribed_RNA"/>
</dbReference>